<dbReference type="Gene3D" id="3.40.720.10">
    <property type="entry name" value="Alkaline Phosphatase, subunit A"/>
    <property type="match status" value="1"/>
</dbReference>
<keyword evidence="3" id="KW-0378">Hydrolase</keyword>
<evidence type="ECO:0000256" key="1">
    <source>
        <dbReference type="ARBA" id="ARBA00008779"/>
    </source>
</evidence>
<dbReference type="EMBL" id="JAULBC010000014">
    <property type="protein sequence ID" value="MEX6691184.1"/>
    <property type="molecule type" value="Genomic_DNA"/>
</dbReference>
<keyword evidence="5" id="KW-0732">Signal</keyword>
<dbReference type="InterPro" id="IPR050738">
    <property type="entry name" value="Sulfatase"/>
</dbReference>
<dbReference type="RefSeq" id="WP_369332600.1">
    <property type="nucleotide sequence ID" value="NZ_JAULBC010000014.1"/>
</dbReference>
<evidence type="ECO:0000256" key="2">
    <source>
        <dbReference type="ARBA" id="ARBA00022723"/>
    </source>
</evidence>
<evidence type="ECO:0000256" key="5">
    <source>
        <dbReference type="SAM" id="SignalP"/>
    </source>
</evidence>
<comment type="similarity">
    <text evidence="1">Belongs to the sulfatase family.</text>
</comment>
<keyword evidence="2" id="KW-0479">Metal-binding</keyword>
<keyword evidence="4" id="KW-0106">Calcium</keyword>
<dbReference type="Proteomes" id="UP001560573">
    <property type="component" value="Unassembled WGS sequence"/>
</dbReference>
<dbReference type="PANTHER" id="PTHR42693:SF53">
    <property type="entry name" value="ENDO-4-O-SULFATASE"/>
    <property type="match status" value="1"/>
</dbReference>
<dbReference type="PROSITE" id="PS00523">
    <property type="entry name" value="SULFATASE_1"/>
    <property type="match status" value="1"/>
</dbReference>
<evidence type="ECO:0000313" key="8">
    <source>
        <dbReference type="Proteomes" id="UP001560573"/>
    </source>
</evidence>
<dbReference type="PROSITE" id="PS51257">
    <property type="entry name" value="PROKAR_LIPOPROTEIN"/>
    <property type="match status" value="1"/>
</dbReference>
<keyword evidence="8" id="KW-1185">Reference proteome</keyword>
<dbReference type="InterPro" id="IPR024607">
    <property type="entry name" value="Sulfatase_CS"/>
</dbReference>
<feature type="domain" description="Sulfatase N-terminal" evidence="6">
    <location>
        <begin position="35"/>
        <end position="390"/>
    </location>
</feature>
<dbReference type="InterPro" id="IPR017850">
    <property type="entry name" value="Alkaline_phosphatase_core_sf"/>
</dbReference>
<dbReference type="PANTHER" id="PTHR42693">
    <property type="entry name" value="ARYLSULFATASE FAMILY MEMBER"/>
    <property type="match status" value="1"/>
</dbReference>
<sequence length="508" mass="57802">MLTFRQYIIYCKCIFICLLLASTACCQKTEAKDKPNIILILADDLGHNDLSTYGNKDIPTPNIDQLASEGVRFTNGYCSSPICSPSRAGLMTGRYQQRFGFEFQERDDPIGKYTIWQKAAFVQRAMREGDHVDFNKNTNGPPNGLPEQEISIASLLKKERYHTAVIGKWNLGHSNYQIPSAKGFDYFYGFYSAAGLYADKKDTSIYNKKLDDILDPAVWYREGNSEIRRNDSVVTEKRYLTFAFADEATNYIRRQKDSTFFLYLAFNAPHTPFQAPKEIVSRFSNVEDETKRVYYAMITALDEAIGKVLKTLEETGIAKNTLIIFASDNGGATYTLATDNEPLKGGKMSHFDGGLKVPLIISYPAKINGGGIYDYPVSLLDILPTCVSAANGSLPNAASIDGVDLIPYLNGANKNRPHPTLYWRNGYSKAIRKDDLKLYVNEKEKIIFLYDLSKDPYEREDLSNMQPEKVKELENELKKWEQHLAQPLWKSRFQYKLKVRDRKFIFPT</sequence>
<dbReference type="Gene3D" id="3.30.1120.10">
    <property type="match status" value="1"/>
</dbReference>
<feature type="signal peptide" evidence="5">
    <location>
        <begin position="1"/>
        <end position="26"/>
    </location>
</feature>
<gene>
    <name evidence="7" type="ORF">QTN47_26985</name>
</gene>
<name>A0ABV3ZPK3_9BACT</name>
<feature type="chain" id="PRO_5046869218" evidence="5">
    <location>
        <begin position="27"/>
        <end position="508"/>
    </location>
</feature>
<organism evidence="7 8">
    <name type="scientific">Danxiaibacter flavus</name>
    <dbReference type="NCBI Taxonomy" id="3049108"/>
    <lineage>
        <taxon>Bacteria</taxon>
        <taxon>Pseudomonadati</taxon>
        <taxon>Bacteroidota</taxon>
        <taxon>Chitinophagia</taxon>
        <taxon>Chitinophagales</taxon>
        <taxon>Chitinophagaceae</taxon>
        <taxon>Danxiaibacter</taxon>
    </lineage>
</organism>
<protein>
    <submittedName>
        <fullName evidence="7">Sulfatase-like hydrolase/transferase</fullName>
    </submittedName>
</protein>
<accession>A0ABV3ZPK3</accession>
<dbReference type="InterPro" id="IPR000917">
    <property type="entry name" value="Sulfatase_N"/>
</dbReference>
<dbReference type="SUPFAM" id="SSF53649">
    <property type="entry name" value="Alkaline phosphatase-like"/>
    <property type="match status" value="1"/>
</dbReference>
<reference evidence="7 8" key="1">
    <citation type="submission" date="2023-07" db="EMBL/GenBank/DDBJ databases">
        <authorList>
            <person name="Lian W.-H."/>
        </authorList>
    </citation>
    <scope>NUCLEOTIDE SEQUENCE [LARGE SCALE GENOMIC DNA]</scope>
    <source>
        <strain evidence="7 8">SYSU DXS3180</strain>
    </source>
</reference>
<evidence type="ECO:0000313" key="7">
    <source>
        <dbReference type="EMBL" id="MEX6691184.1"/>
    </source>
</evidence>
<dbReference type="Pfam" id="PF00884">
    <property type="entry name" value="Sulfatase"/>
    <property type="match status" value="1"/>
</dbReference>
<evidence type="ECO:0000256" key="3">
    <source>
        <dbReference type="ARBA" id="ARBA00022801"/>
    </source>
</evidence>
<evidence type="ECO:0000259" key="6">
    <source>
        <dbReference type="Pfam" id="PF00884"/>
    </source>
</evidence>
<proteinExistence type="inferred from homology"/>
<comment type="caution">
    <text evidence="7">The sequence shown here is derived from an EMBL/GenBank/DDBJ whole genome shotgun (WGS) entry which is preliminary data.</text>
</comment>
<evidence type="ECO:0000256" key="4">
    <source>
        <dbReference type="ARBA" id="ARBA00022837"/>
    </source>
</evidence>